<dbReference type="AlphaFoldDB" id="M5AFX9"/>
<protein>
    <submittedName>
        <fullName evidence="3">F420-dependent NADP reductase</fullName>
    </submittedName>
</protein>
<evidence type="ECO:0000259" key="2">
    <source>
        <dbReference type="Pfam" id="PF03807"/>
    </source>
</evidence>
<keyword evidence="1" id="KW-0560">Oxidoreductase</keyword>
<sequence length="215" mass="22708">MTESWKQVKVYLYLKKEQVLEGFMMAAITIFGNGNMGQALDSVFTAGGNTVTHIDRDDAVENLDDIVVLAVPYPVAVSIAKAQAAQLAGKVVIDISNPLNFDTWDELVVPADSSATAELAKLLPDSQVIKAFNTTFAATLASKQVSGKEVTTVLAAGDNAAAKQMLADALKTSGVKVIDAGALKRARELEAMGFLQMTLAASEKIGWTGGFAILN</sequence>
<evidence type="ECO:0000313" key="4">
    <source>
        <dbReference type="Proteomes" id="UP000012042"/>
    </source>
</evidence>
<dbReference type="KEGG" id="lbk:LVISKB_1685"/>
<evidence type="ECO:0000256" key="1">
    <source>
        <dbReference type="ARBA" id="ARBA00023002"/>
    </source>
</evidence>
<name>M5AFX9_LEVBR</name>
<accession>M5AFX9</accession>
<dbReference type="EMBL" id="AP012167">
    <property type="protein sequence ID" value="BAN07320.1"/>
    <property type="molecule type" value="Genomic_DNA"/>
</dbReference>
<dbReference type="SUPFAM" id="SSF51735">
    <property type="entry name" value="NAD(P)-binding Rossmann-fold domains"/>
    <property type="match status" value="1"/>
</dbReference>
<reference evidence="3 4" key="1">
    <citation type="journal article" date="2013" name="PLoS ONE">
        <title>Genomic Analysis by Deep Sequencing of the Probiotic Lactobacillus brevis KB290 Harboring Nine Plasmids Reveals Genomic Stability.</title>
        <authorList>
            <person name="Fukao M."/>
            <person name="Oshima K."/>
            <person name="Morita H."/>
            <person name="Toh H."/>
            <person name="Suda W."/>
            <person name="Kim S.W."/>
            <person name="Suzuki S."/>
            <person name="Yakabe T."/>
            <person name="Hattori M."/>
            <person name="Yajima N."/>
        </authorList>
    </citation>
    <scope>NUCLEOTIDE SEQUENCE [LARGE SCALE GENOMIC DNA]</scope>
    <source>
        <strain evidence="3 4">KB290</strain>
    </source>
</reference>
<dbReference type="PANTHER" id="PTHR14239:SF10">
    <property type="entry name" value="REDUCTASE"/>
    <property type="match status" value="1"/>
</dbReference>
<gene>
    <name evidence="3" type="ORF">LVISKB_1685</name>
</gene>
<dbReference type="GO" id="GO:0016491">
    <property type="term" value="F:oxidoreductase activity"/>
    <property type="evidence" value="ECO:0007669"/>
    <property type="project" value="UniProtKB-KW"/>
</dbReference>
<evidence type="ECO:0000313" key="3">
    <source>
        <dbReference type="EMBL" id="BAN07320.1"/>
    </source>
</evidence>
<dbReference type="InterPro" id="IPR036291">
    <property type="entry name" value="NAD(P)-bd_dom_sf"/>
</dbReference>
<dbReference type="PATRIC" id="fig|1001583.3.peg.1668"/>
<dbReference type="HOGENOM" id="CLU_076368_2_2_9"/>
<dbReference type="Gene3D" id="3.40.50.720">
    <property type="entry name" value="NAD(P)-binding Rossmann-like Domain"/>
    <property type="match status" value="1"/>
</dbReference>
<dbReference type="InterPro" id="IPR028939">
    <property type="entry name" value="P5C_Rdtase_cat_N"/>
</dbReference>
<feature type="domain" description="Pyrroline-5-carboxylate reductase catalytic N-terminal" evidence="2">
    <location>
        <begin position="48"/>
        <end position="98"/>
    </location>
</feature>
<dbReference type="Proteomes" id="UP000012042">
    <property type="component" value="Chromosome"/>
</dbReference>
<proteinExistence type="predicted"/>
<dbReference type="Pfam" id="PF03807">
    <property type="entry name" value="F420_oxidored"/>
    <property type="match status" value="1"/>
</dbReference>
<dbReference type="PANTHER" id="PTHR14239">
    <property type="entry name" value="DUDULIN-RELATED"/>
    <property type="match status" value="1"/>
</dbReference>
<organism evidence="3 4">
    <name type="scientific">Levilactobacillus brevis KB290</name>
    <dbReference type="NCBI Taxonomy" id="1001583"/>
    <lineage>
        <taxon>Bacteria</taxon>
        <taxon>Bacillati</taxon>
        <taxon>Bacillota</taxon>
        <taxon>Bacilli</taxon>
        <taxon>Lactobacillales</taxon>
        <taxon>Lactobacillaceae</taxon>
        <taxon>Levilactobacillus</taxon>
    </lineage>
</organism>
<dbReference type="InterPro" id="IPR051267">
    <property type="entry name" value="STEAP_metalloreductase"/>
</dbReference>